<comment type="caution">
    <text evidence="2">The sequence shown here is derived from an EMBL/GenBank/DDBJ whole genome shotgun (WGS) entry which is preliminary data.</text>
</comment>
<accession>A0AAD9ZRJ8</accession>
<protein>
    <recommendedName>
        <fullName evidence="4">Transposase</fullName>
    </recommendedName>
</protein>
<dbReference type="AlphaFoldDB" id="A0AAD9ZRJ8"/>
<evidence type="ECO:0000313" key="2">
    <source>
        <dbReference type="EMBL" id="KAK3189287.1"/>
    </source>
</evidence>
<keyword evidence="3" id="KW-1185">Reference proteome</keyword>
<evidence type="ECO:0000313" key="3">
    <source>
        <dbReference type="Proteomes" id="UP001281410"/>
    </source>
</evidence>
<feature type="region of interest" description="Disordered" evidence="1">
    <location>
        <begin position="109"/>
        <end position="140"/>
    </location>
</feature>
<evidence type="ECO:0008006" key="4">
    <source>
        <dbReference type="Google" id="ProtNLM"/>
    </source>
</evidence>
<dbReference type="Proteomes" id="UP001281410">
    <property type="component" value="Unassembled WGS sequence"/>
</dbReference>
<dbReference type="EMBL" id="JANJYJ010000009">
    <property type="protein sequence ID" value="KAK3189287.1"/>
    <property type="molecule type" value="Genomic_DNA"/>
</dbReference>
<gene>
    <name evidence="2" type="ORF">Dsin_028848</name>
</gene>
<organism evidence="2 3">
    <name type="scientific">Dipteronia sinensis</name>
    <dbReference type="NCBI Taxonomy" id="43782"/>
    <lineage>
        <taxon>Eukaryota</taxon>
        <taxon>Viridiplantae</taxon>
        <taxon>Streptophyta</taxon>
        <taxon>Embryophyta</taxon>
        <taxon>Tracheophyta</taxon>
        <taxon>Spermatophyta</taxon>
        <taxon>Magnoliopsida</taxon>
        <taxon>eudicotyledons</taxon>
        <taxon>Gunneridae</taxon>
        <taxon>Pentapetalae</taxon>
        <taxon>rosids</taxon>
        <taxon>malvids</taxon>
        <taxon>Sapindales</taxon>
        <taxon>Sapindaceae</taxon>
        <taxon>Hippocastanoideae</taxon>
        <taxon>Acereae</taxon>
        <taxon>Dipteronia</taxon>
    </lineage>
</organism>
<reference evidence="2" key="1">
    <citation type="journal article" date="2023" name="Plant J.">
        <title>Genome sequences and population genomics provide insights into the demographic history, inbreeding, and mutation load of two 'living fossil' tree species of Dipteronia.</title>
        <authorList>
            <person name="Feng Y."/>
            <person name="Comes H.P."/>
            <person name="Chen J."/>
            <person name="Zhu S."/>
            <person name="Lu R."/>
            <person name="Zhang X."/>
            <person name="Li P."/>
            <person name="Qiu J."/>
            <person name="Olsen K.M."/>
            <person name="Qiu Y."/>
        </authorList>
    </citation>
    <scope>NUCLEOTIDE SEQUENCE</scope>
    <source>
        <strain evidence="2">NBL</strain>
    </source>
</reference>
<evidence type="ECO:0000256" key="1">
    <source>
        <dbReference type="SAM" id="MobiDB-lite"/>
    </source>
</evidence>
<sequence>MDVKLLINYRGQWDELQYIGGETFVELVSKELTYLEMEDLVFEFINVDRILYDLRISSVVSIDNVSTSSNQASESVPTTLNVAPTVEVPIWKGDYGIPDSFIGEQQETTDVNDFDSNNDDFSLDNDSDDEGQGSGQNQGQIGTQFNLTVAYTQYNSYDAITPNWVIPGADQYSINSLSTKAFTSNGFEKVIWSMISIDATHLKGAHDGVIYVAICKDRDDHAYPLAFGVGEEMKVIETAHRRTFDKLMSISLERWSRCHCIRRRYNMMTTNIAEAMNNCIKKARMLPITSAMEFLRGMLQKWFNDKREQVGKNITYLTKASVAHCRERNHQSELYQVDIDEIQLVLPRLLQHLLVTNNICPTYKSCPPCVHLGSAWGGEMYDCPSSKIEKTVW</sequence>
<name>A0AAD9ZRJ8_9ROSI</name>
<feature type="compositionally biased region" description="Acidic residues" evidence="1">
    <location>
        <begin position="110"/>
        <end position="131"/>
    </location>
</feature>
<proteinExistence type="predicted"/>